<dbReference type="SUPFAM" id="SSF53335">
    <property type="entry name" value="S-adenosyl-L-methionine-dependent methyltransferases"/>
    <property type="match status" value="1"/>
</dbReference>
<evidence type="ECO:0000313" key="9">
    <source>
        <dbReference type="Proteomes" id="UP000595095"/>
    </source>
</evidence>
<dbReference type="PANTHER" id="PTHR23417">
    <property type="entry name" value="3-DEOXY-D-MANNO-OCTULOSONIC-ACID TRANSFERASE/TRNA GUANINE-N 7 - -METHYLTRANSFERASE"/>
    <property type="match status" value="1"/>
</dbReference>
<dbReference type="InterPro" id="IPR029063">
    <property type="entry name" value="SAM-dependent_MTases_sf"/>
</dbReference>
<keyword evidence="7" id="KW-0819">tRNA processing</keyword>
<evidence type="ECO:0000256" key="7">
    <source>
        <dbReference type="ARBA" id="ARBA00022694"/>
    </source>
</evidence>
<dbReference type="AlphaFoldDB" id="A0A7S9DY14"/>
<sequence length="226" mass="25713">MGGSSNQANSIATSQTQVHEKLDSLVKRYQQAENQRPVSAHTRAAFEQACGWLGDWNGDIIIDSCCGVGESTARLGAANPQAKVIGLDKSQARLDKHSHYQREAKNYAVFRADVIDFWRLIRQHHWQVQQHYLLYPNPYPKSSQVQKRWHGSAAFVDLMAMTPNVTVRSNWLVYLLEFAQAAGHYQVTGDIQQVQTKEAFTPFERKYLASGQTCWELICRAEEEEN</sequence>
<dbReference type="Proteomes" id="UP000595095">
    <property type="component" value="Chromosome"/>
</dbReference>
<dbReference type="KEGG" id="smaa:IT774_01380"/>
<comment type="function">
    <text evidence="2">Catalyzes the formation of N(7)-methylguanine at position 46 (m7G46) in tRNA.</text>
</comment>
<dbReference type="PANTHER" id="PTHR23417:SF14">
    <property type="entry name" value="PENTACOTRIPEPTIDE-REPEAT REGION OF PRORP DOMAIN-CONTAINING PROTEIN"/>
    <property type="match status" value="1"/>
</dbReference>
<dbReference type="GO" id="GO:0008176">
    <property type="term" value="F:tRNA (guanine(46)-N7)-methyltransferase activity"/>
    <property type="evidence" value="ECO:0007669"/>
    <property type="project" value="UniProtKB-EC"/>
</dbReference>
<proteinExistence type="predicted"/>
<gene>
    <name evidence="8" type="ORF">IT774_01380</name>
</gene>
<evidence type="ECO:0000256" key="3">
    <source>
        <dbReference type="ARBA" id="ARBA00011977"/>
    </source>
</evidence>
<dbReference type="EMBL" id="CP064795">
    <property type="protein sequence ID" value="QPG05942.1"/>
    <property type="molecule type" value="Genomic_DNA"/>
</dbReference>
<reference evidence="8 9" key="1">
    <citation type="submission" date="2020-11" db="EMBL/GenBank/DDBJ databases">
        <title>Complete genome sequence for Salinimonas sp. strain G2-b.</title>
        <authorList>
            <person name="Park S.-J."/>
        </authorList>
    </citation>
    <scope>NUCLEOTIDE SEQUENCE [LARGE SCALE GENOMIC DNA]</scope>
    <source>
        <strain evidence="8 9">G2-b</strain>
    </source>
</reference>
<dbReference type="Gene3D" id="3.40.50.150">
    <property type="entry name" value="Vaccinia Virus protein VP39"/>
    <property type="match status" value="1"/>
</dbReference>
<keyword evidence="6" id="KW-0949">S-adenosyl-L-methionine</keyword>
<evidence type="ECO:0000313" key="8">
    <source>
        <dbReference type="EMBL" id="QPG05942.1"/>
    </source>
</evidence>
<dbReference type="EC" id="2.1.1.33" evidence="3"/>
<evidence type="ECO:0000256" key="4">
    <source>
        <dbReference type="ARBA" id="ARBA00022603"/>
    </source>
</evidence>
<keyword evidence="4 8" id="KW-0489">Methyltransferase</keyword>
<evidence type="ECO:0000256" key="1">
    <source>
        <dbReference type="ARBA" id="ARBA00000142"/>
    </source>
</evidence>
<evidence type="ECO:0000256" key="2">
    <source>
        <dbReference type="ARBA" id="ARBA00003015"/>
    </source>
</evidence>
<comment type="catalytic activity">
    <reaction evidence="1">
        <text>guanosine(46) in tRNA + S-adenosyl-L-methionine = N(7)-methylguanosine(46) in tRNA + S-adenosyl-L-homocysteine</text>
        <dbReference type="Rhea" id="RHEA:42708"/>
        <dbReference type="Rhea" id="RHEA-COMP:10188"/>
        <dbReference type="Rhea" id="RHEA-COMP:10189"/>
        <dbReference type="ChEBI" id="CHEBI:57856"/>
        <dbReference type="ChEBI" id="CHEBI:59789"/>
        <dbReference type="ChEBI" id="CHEBI:74269"/>
        <dbReference type="ChEBI" id="CHEBI:74480"/>
        <dbReference type="EC" id="2.1.1.33"/>
    </reaction>
</comment>
<dbReference type="InterPro" id="IPR003358">
    <property type="entry name" value="tRNA_(Gua-N-7)_MeTrfase_Trmb"/>
</dbReference>
<accession>A0A7S9DY14</accession>
<dbReference type="Pfam" id="PF02390">
    <property type="entry name" value="Methyltransf_4"/>
    <property type="match status" value="1"/>
</dbReference>
<dbReference type="CDD" id="cd02440">
    <property type="entry name" value="AdoMet_MTases"/>
    <property type="match status" value="1"/>
</dbReference>
<keyword evidence="5 8" id="KW-0808">Transferase</keyword>
<evidence type="ECO:0000256" key="6">
    <source>
        <dbReference type="ARBA" id="ARBA00022691"/>
    </source>
</evidence>
<dbReference type="RefSeq" id="WP_195811023.1">
    <property type="nucleotide sequence ID" value="NZ_CP064795.1"/>
</dbReference>
<name>A0A7S9DY14_9ALTE</name>
<evidence type="ECO:0000256" key="5">
    <source>
        <dbReference type="ARBA" id="ARBA00022679"/>
    </source>
</evidence>
<protein>
    <recommendedName>
        <fullName evidence="3">tRNA (guanine(46)-N(7))-methyltransferase</fullName>
        <ecNumber evidence="3">2.1.1.33</ecNumber>
    </recommendedName>
</protein>
<dbReference type="GO" id="GO:0043527">
    <property type="term" value="C:tRNA methyltransferase complex"/>
    <property type="evidence" value="ECO:0007669"/>
    <property type="project" value="TreeGrafter"/>
</dbReference>
<organism evidence="8 9">
    <name type="scientific">Salinimonas marina</name>
    <dbReference type="NCBI Taxonomy" id="2785918"/>
    <lineage>
        <taxon>Bacteria</taxon>
        <taxon>Pseudomonadati</taxon>
        <taxon>Pseudomonadota</taxon>
        <taxon>Gammaproteobacteria</taxon>
        <taxon>Alteromonadales</taxon>
        <taxon>Alteromonadaceae</taxon>
        <taxon>Alteromonas/Salinimonas group</taxon>
        <taxon>Salinimonas</taxon>
    </lineage>
</organism>
<keyword evidence="9" id="KW-1185">Reference proteome</keyword>